<evidence type="ECO:0000313" key="2">
    <source>
        <dbReference type="Proteomes" id="UP000521943"/>
    </source>
</evidence>
<dbReference type="AlphaFoldDB" id="A0A8H6HGH1"/>
<proteinExistence type="predicted"/>
<name>A0A8H6HGH1_9AGAR</name>
<organism evidence="1 2">
    <name type="scientific">Ephemerocybe angulata</name>
    <dbReference type="NCBI Taxonomy" id="980116"/>
    <lineage>
        <taxon>Eukaryota</taxon>
        <taxon>Fungi</taxon>
        <taxon>Dikarya</taxon>
        <taxon>Basidiomycota</taxon>
        <taxon>Agaricomycotina</taxon>
        <taxon>Agaricomycetes</taxon>
        <taxon>Agaricomycetidae</taxon>
        <taxon>Agaricales</taxon>
        <taxon>Agaricineae</taxon>
        <taxon>Psathyrellaceae</taxon>
        <taxon>Ephemerocybe</taxon>
    </lineage>
</organism>
<evidence type="ECO:0000313" key="1">
    <source>
        <dbReference type="EMBL" id="KAF6745336.1"/>
    </source>
</evidence>
<reference evidence="1 2" key="1">
    <citation type="submission" date="2020-07" db="EMBL/GenBank/DDBJ databases">
        <title>Comparative genomics of pyrophilous fungi reveals a link between fire events and developmental genes.</title>
        <authorList>
            <consortium name="DOE Joint Genome Institute"/>
            <person name="Steindorff A.S."/>
            <person name="Carver A."/>
            <person name="Calhoun S."/>
            <person name="Stillman K."/>
            <person name="Liu H."/>
            <person name="Lipzen A."/>
            <person name="Pangilinan J."/>
            <person name="Labutti K."/>
            <person name="Bruns T.D."/>
            <person name="Grigoriev I.V."/>
        </authorList>
    </citation>
    <scope>NUCLEOTIDE SEQUENCE [LARGE SCALE GENOMIC DNA]</scope>
    <source>
        <strain evidence="1 2">CBS 144469</strain>
    </source>
</reference>
<dbReference type="Proteomes" id="UP000521943">
    <property type="component" value="Unassembled WGS sequence"/>
</dbReference>
<comment type="caution">
    <text evidence="1">The sequence shown here is derived from an EMBL/GenBank/DDBJ whole genome shotgun (WGS) entry which is preliminary data.</text>
</comment>
<protein>
    <submittedName>
        <fullName evidence="1">Uncharacterized protein</fullName>
    </submittedName>
</protein>
<sequence>MKDVHPDGVWSDQIQSNFIYTVTQGYAVPMLVLRAVLPNPKFVRSWRARWVHSNSLALSPSNIGCVYGLVLDPNITGEAVWYTESTQPGSVASSKWKDDFLKRPVDIVEYDGLTDGEARDLSNFRYNEQLRRFAWCIKILNHVFTSRAVLTKADLGVAKSQFTQTASLPRPGQRPIDDGDRNAVMNVSPRTAADQRWGHERSMNVATCTCLVPGESAISLRPTHIIMAPQEFKMSIGRVCGLLDNNRIVLKDVNPLYKWRNIDQSEAVGQIGEGWTLTLVLATYPGRLLWMGQSASGQSRGNGPAYPQVPAMLTAIADSSNKSVRNPREIPQETPYRWLTFFSAISDKESGVIRNPEWRTRFLRKMVKVQLYEDITETEALEIVRHGKRPGRLSRFTIVAIMWSDVIAVLILRILGFTVKSALKREILAVSLPQTKIFALHGVFLESRCLSEFRVRSRCLSLRSPSVNLQQLISVGECQSTMASEALLLVVPSHPLASNVIFAKYQSLALGMKGRSQWGLRLFNQCKVLPRNFDANGTTVEEWRLQLAVSAIAHRERCTKYPGAISTSRSAICLRARQNGSVGRGAASLCSPTGFIRLCQMYAPDMLRMDRVGSLRGVVNHGDGGGCSGVAVDRGLSWALRGLFVTFDSMKFDFYASRSLLLDSGEGYAPTKILALGSQYLGVCGDNDNVICTSVVGSLVHRVLVSRQPSPTIARRINSQNMQTSEGGDEGRAGSMVSNGACGRLCTTCVQPEVVSEFTAGLAVNGRSVDGVHLTRGIGMRGTVRGLMCGARRGFQAHGLHEDSSERREMGCRVRQELDERKGRRTSVFAKFANSDNISWKGAARRTQPIQDIDYSILNNSHGNSFRYGSRLNTGEREGCAGVQMGSNFSDMRF</sequence>
<gene>
    <name evidence="1" type="ORF">DFP72DRAFT_856598</name>
</gene>
<dbReference type="EMBL" id="JACGCI010000107">
    <property type="protein sequence ID" value="KAF6745336.1"/>
    <property type="molecule type" value="Genomic_DNA"/>
</dbReference>
<accession>A0A8H6HGH1</accession>
<keyword evidence="2" id="KW-1185">Reference proteome</keyword>